<protein>
    <submittedName>
        <fullName evidence="1">Uncharacterized protein</fullName>
    </submittedName>
</protein>
<reference evidence="2" key="3">
    <citation type="submission" date="2018-08" db="EMBL/GenBank/DDBJ databases">
        <title>Leveraging single-cell genomics to expand the Fungal Tree of Life.</title>
        <authorList>
            <consortium name="DOE Joint Genome Institute"/>
            <person name="Ahrendt S.R."/>
            <person name="Quandt C.A."/>
            <person name="Ciobanu D."/>
            <person name="Clum A."/>
            <person name="Salamov A."/>
            <person name="Andreopoulos B."/>
            <person name="Cheng J.-F."/>
            <person name="Woyke T."/>
            <person name="Pelin A."/>
            <person name="Henrissat B."/>
            <person name="Reynolds N."/>
            <person name="Benny G.L."/>
            <person name="Smith M.E."/>
            <person name="James T.Y."/>
            <person name="Grigoriev I.V."/>
        </authorList>
    </citation>
    <scope>NUCLEOTIDE SEQUENCE</scope>
    <source>
        <strain evidence="2">CSF55</strain>
    </source>
</reference>
<dbReference type="Proteomes" id="UP000281549">
    <property type="component" value="Unassembled WGS sequence"/>
</dbReference>
<gene>
    <name evidence="1" type="ORF">O9G_001799</name>
    <name evidence="2" type="ORF">ROZALSC1DRAFT_28259</name>
</gene>
<dbReference type="AlphaFoldDB" id="A0A075AW61"/>
<reference evidence="4" key="2">
    <citation type="journal article" date="2018" name="Nat. Microbiol.">
        <title>Leveraging single-cell genomics to expand the fungal tree of life.</title>
        <authorList>
            <person name="Ahrendt S.R."/>
            <person name="Quandt C.A."/>
            <person name="Ciobanu D."/>
            <person name="Clum A."/>
            <person name="Salamov A."/>
            <person name="Andreopoulos B."/>
            <person name="Cheng J.F."/>
            <person name="Woyke T."/>
            <person name="Pelin A."/>
            <person name="Henrissat B."/>
            <person name="Reynolds N.K."/>
            <person name="Benny G.L."/>
            <person name="Smith M.E."/>
            <person name="James T.Y."/>
            <person name="Grigoriev I.V."/>
        </authorList>
    </citation>
    <scope>NUCLEOTIDE SEQUENCE [LARGE SCALE GENOMIC DNA]</scope>
    <source>
        <strain evidence="4">CSF55</strain>
    </source>
</reference>
<proteinExistence type="predicted"/>
<evidence type="ECO:0000313" key="3">
    <source>
        <dbReference type="Proteomes" id="UP000030755"/>
    </source>
</evidence>
<keyword evidence="3" id="KW-1185">Reference proteome</keyword>
<evidence type="ECO:0000313" key="2">
    <source>
        <dbReference type="EMBL" id="RKP20242.1"/>
    </source>
</evidence>
<dbReference type="EMBL" id="ML005093">
    <property type="protein sequence ID" value="RKP20242.1"/>
    <property type="molecule type" value="Genomic_DNA"/>
</dbReference>
<organism evidence="1 3">
    <name type="scientific">Rozella allomycis (strain CSF55)</name>
    <dbReference type="NCBI Taxonomy" id="988480"/>
    <lineage>
        <taxon>Eukaryota</taxon>
        <taxon>Fungi</taxon>
        <taxon>Fungi incertae sedis</taxon>
        <taxon>Cryptomycota</taxon>
        <taxon>Cryptomycota incertae sedis</taxon>
        <taxon>Rozella</taxon>
    </lineage>
</organism>
<dbReference type="EMBL" id="KE560945">
    <property type="protein sequence ID" value="EPZ34543.1"/>
    <property type="molecule type" value="Genomic_DNA"/>
</dbReference>
<accession>A0A075AW61</accession>
<sequence length="136" mass="15210">MNEIKVIAKVLEKSACVVVQGPPKQVQQYKFLMENVYSKLEVDSDFALLVDPVYIFFRFPQDGPAPENWMQQVSTVPDAYRGTPVGPNGGAPNLFVMPSNNGAGREEARLFGEFMCNHFLGVRFFVMTTATSGDYY</sequence>
<dbReference type="HOGENOM" id="CLU_1876602_0_0_1"/>
<reference evidence="1 3" key="1">
    <citation type="journal article" date="2013" name="Curr. Biol.">
        <title>Shared signatures of parasitism and phylogenomics unite Cryptomycota and microsporidia.</title>
        <authorList>
            <person name="James T.Y."/>
            <person name="Pelin A."/>
            <person name="Bonen L."/>
            <person name="Ahrendt S."/>
            <person name="Sain D."/>
            <person name="Corradi N."/>
            <person name="Stajich J.E."/>
        </authorList>
    </citation>
    <scope>NUCLEOTIDE SEQUENCE [LARGE SCALE GENOMIC DNA]</scope>
    <source>
        <strain evidence="1 3">CSF55</strain>
        <strain evidence="1 3">CSF55</strain>
    </source>
</reference>
<evidence type="ECO:0000313" key="1">
    <source>
        <dbReference type="EMBL" id="EPZ34543.1"/>
    </source>
</evidence>
<name>A0A075AW61_ROZAC</name>
<dbReference type="Proteomes" id="UP000030755">
    <property type="component" value="Unassembled WGS sequence"/>
</dbReference>
<evidence type="ECO:0000313" key="4">
    <source>
        <dbReference type="Proteomes" id="UP000281549"/>
    </source>
</evidence>